<dbReference type="Pfam" id="PF13524">
    <property type="entry name" value="Glyco_trans_1_2"/>
    <property type="match status" value="1"/>
</dbReference>
<sequence>MPRFIFFKGLYSTLDLYTDEMLRICRERGYDSFVLHTTQGEDTSCMHISEEQEKEERKELLRFLKEPVTAAVGFGNMGLRYEMDGIGNIWDAFAVPYIDVMMDHPFHFSGIFRYAAKQTALLCPDRNHVNYIRRFFPEIACADFLPHAGIELPGEKKPIRERGIEVLYAGGLSRGVVGHMVPDLNEFADFDADRLTREVLDDLLHHPKKTTEAAIEEYLNRIGIHYPDETLREVIRKLRFLDSYITSFFREMTVKLLVENGVKVTLYGAGWDVCDWIDHPNLDYRGVVPAQEIPKLMTDAKIVLNTMTWFKDGSHDRVFNGMLARAVVVTDTSGYMKEEFTDGRELVFFELDQLMKLPERVKELIGDEAAMQQIADCGYAAASGHHRMENRFDEMLRIIS</sequence>
<evidence type="ECO:0000313" key="2">
    <source>
        <dbReference type="EMBL" id="MBC5754318.1"/>
    </source>
</evidence>
<dbReference type="EMBL" id="JACOQH010000007">
    <property type="protein sequence ID" value="MBC5754318.1"/>
    <property type="molecule type" value="Genomic_DNA"/>
</dbReference>
<gene>
    <name evidence="2" type="ORF">H8Z76_09915</name>
</gene>
<dbReference type="SUPFAM" id="SSF53756">
    <property type="entry name" value="UDP-Glycosyltransferase/glycogen phosphorylase"/>
    <property type="match status" value="1"/>
</dbReference>
<dbReference type="RefSeq" id="WP_186982398.1">
    <property type="nucleotide sequence ID" value="NZ_JACOQH010000007.1"/>
</dbReference>
<evidence type="ECO:0000313" key="3">
    <source>
        <dbReference type="Proteomes" id="UP000621540"/>
    </source>
</evidence>
<reference evidence="2 3" key="1">
    <citation type="submission" date="2020-08" db="EMBL/GenBank/DDBJ databases">
        <title>Genome public.</title>
        <authorList>
            <person name="Liu C."/>
            <person name="Sun Q."/>
        </authorList>
    </citation>
    <scope>NUCLEOTIDE SEQUENCE [LARGE SCALE GENOMIC DNA]</scope>
    <source>
        <strain evidence="2 3">BX0805</strain>
    </source>
</reference>
<keyword evidence="3" id="KW-1185">Reference proteome</keyword>
<dbReference type="InterPro" id="IPR055259">
    <property type="entry name" value="YkvP/CgeB_Glyco_trans-like"/>
</dbReference>
<feature type="domain" description="Spore protein YkvP/CgeB glycosyl transferase-like" evidence="1">
    <location>
        <begin position="257"/>
        <end position="396"/>
    </location>
</feature>
<proteinExistence type="predicted"/>
<name>A0ABR7IBT5_9FIRM</name>
<dbReference type="Proteomes" id="UP000621540">
    <property type="component" value="Unassembled WGS sequence"/>
</dbReference>
<comment type="caution">
    <text evidence="2">The sequence shown here is derived from an EMBL/GenBank/DDBJ whole genome shotgun (WGS) entry which is preliminary data.</text>
</comment>
<evidence type="ECO:0000259" key="1">
    <source>
        <dbReference type="Pfam" id="PF13524"/>
    </source>
</evidence>
<organism evidence="2 3">
    <name type="scientific">Roseburia yibonii</name>
    <dbReference type="NCBI Taxonomy" id="2763063"/>
    <lineage>
        <taxon>Bacteria</taxon>
        <taxon>Bacillati</taxon>
        <taxon>Bacillota</taxon>
        <taxon>Clostridia</taxon>
        <taxon>Lachnospirales</taxon>
        <taxon>Lachnospiraceae</taxon>
        <taxon>Roseburia</taxon>
    </lineage>
</organism>
<accession>A0ABR7IBT5</accession>
<protein>
    <submittedName>
        <fullName evidence="2">Glycosyltransferase</fullName>
    </submittedName>
</protein>